<dbReference type="Pfam" id="PF13927">
    <property type="entry name" value="Ig_3"/>
    <property type="match status" value="1"/>
</dbReference>
<dbReference type="InterPro" id="IPR013783">
    <property type="entry name" value="Ig-like_fold"/>
</dbReference>
<protein>
    <recommendedName>
        <fullName evidence="7">Ig-like domain-containing protein</fullName>
    </recommendedName>
</protein>
<evidence type="ECO:0000313" key="8">
    <source>
        <dbReference type="EMBL" id="CEK49422.1"/>
    </source>
</evidence>
<keyword evidence="4" id="KW-0325">Glycoprotein</keyword>
<dbReference type="PANTHER" id="PTHR11640">
    <property type="entry name" value="NEPHRIN"/>
    <property type="match status" value="1"/>
</dbReference>
<feature type="domain" description="Ig-like" evidence="7">
    <location>
        <begin position="138"/>
        <end position="228"/>
    </location>
</feature>
<keyword evidence="2" id="KW-0472">Membrane</keyword>
<evidence type="ECO:0000256" key="2">
    <source>
        <dbReference type="ARBA" id="ARBA00023136"/>
    </source>
</evidence>
<dbReference type="GO" id="GO:0016020">
    <property type="term" value="C:membrane"/>
    <property type="evidence" value="ECO:0007669"/>
    <property type="project" value="UniProtKB-SubCell"/>
</dbReference>
<keyword evidence="5" id="KW-0393">Immunoglobulin domain</keyword>
<reference evidence="8" key="1">
    <citation type="submission" date="2014-12" db="EMBL/GenBank/DDBJ databases">
        <title>Insight into the proteome of Arion vulgaris.</title>
        <authorList>
            <person name="Aradska J."/>
            <person name="Bulat T."/>
            <person name="Smidak R."/>
            <person name="Sarate P."/>
            <person name="Gangsoo J."/>
            <person name="Sialana F."/>
            <person name="Bilban M."/>
            <person name="Lubec G."/>
        </authorList>
    </citation>
    <scope>NUCLEOTIDE SEQUENCE</scope>
    <source>
        <tissue evidence="8">Skin</tissue>
    </source>
</reference>
<feature type="domain" description="Ig-like" evidence="7">
    <location>
        <begin position="26"/>
        <end position="113"/>
    </location>
</feature>
<feature type="signal peptide" evidence="6">
    <location>
        <begin position="1"/>
        <end position="24"/>
    </location>
</feature>
<evidence type="ECO:0000256" key="5">
    <source>
        <dbReference type="ARBA" id="ARBA00023319"/>
    </source>
</evidence>
<dbReference type="InterPro" id="IPR003599">
    <property type="entry name" value="Ig_sub"/>
</dbReference>
<dbReference type="SUPFAM" id="SSF48726">
    <property type="entry name" value="Immunoglobulin"/>
    <property type="match status" value="2"/>
</dbReference>
<organism evidence="8">
    <name type="scientific">Arion vulgaris</name>
    <dbReference type="NCBI Taxonomy" id="1028688"/>
    <lineage>
        <taxon>Eukaryota</taxon>
        <taxon>Metazoa</taxon>
        <taxon>Spiralia</taxon>
        <taxon>Lophotrochozoa</taxon>
        <taxon>Mollusca</taxon>
        <taxon>Gastropoda</taxon>
        <taxon>Heterobranchia</taxon>
        <taxon>Euthyneura</taxon>
        <taxon>Panpulmonata</taxon>
        <taxon>Eupulmonata</taxon>
        <taxon>Stylommatophora</taxon>
        <taxon>Helicina</taxon>
        <taxon>Arionoidea</taxon>
        <taxon>Arionidae</taxon>
        <taxon>Arion</taxon>
    </lineage>
</organism>
<comment type="subcellular location">
    <subcellularLocation>
        <location evidence="1">Membrane</location>
        <topology evidence="1">Single-pass type I membrane protein</topology>
    </subcellularLocation>
</comment>
<proteinExistence type="predicted"/>
<accession>A0A0B6XZE8</accession>
<dbReference type="PROSITE" id="PS50835">
    <property type="entry name" value="IG_LIKE"/>
    <property type="match status" value="2"/>
</dbReference>
<evidence type="ECO:0000256" key="4">
    <source>
        <dbReference type="ARBA" id="ARBA00023180"/>
    </source>
</evidence>
<dbReference type="InterPro" id="IPR051275">
    <property type="entry name" value="Cell_adhesion_signaling"/>
</dbReference>
<name>A0A0B6XZE8_9EUPU</name>
<dbReference type="Gene3D" id="2.60.40.10">
    <property type="entry name" value="Immunoglobulins"/>
    <property type="match status" value="2"/>
</dbReference>
<dbReference type="InterPro" id="IPR003598">
    <property type="entry name" value="Ig_sub2"/>
</dbReference>
<feature type="chain" id="PRO_5002110714" description="Ig-like domain-containing protein" evidence="6">
    <location>
        <begin position="25"/>
        <end position="228"/>
    </location>
</feature>
<keyword evidence="6" id="KW-0732">Signal</keyword>
<evidence type="ECO:0000256" key="3">
    <source>
        <dbReference type="ARBA" id="ARBA00023157"/>
    </source>
</evidence>
<sequence length="228" mass="25254">MYVISWRCLLIVYINVIVFCPTSTQPYLEWVSMPQNRAVALGHDIVLPCQAKISGRTDTSAVLSYMWTLNGGSLTSKASRFFNNSLFISTVSYNELGNYSCIVTSLIQQQTIDGEHADLAVETLTLNGMAIVIEAYINTFIIHPVSLESSEGEDVELTCITGRSAPSLQVHWLRNGEVLTGLGSLTAAYGDYDTSRLSIQLSMKLTFRISSVMLGWYQCVAFNNILKK</sequence>
<feature type="non-terminal residue" evidence="8">
    <location>
        <position position="228"/>
    </location>
</feature>
<dbReference type="InterPro" id="IPR036179">
    <property type="entry name" value="Ig-like_dom_sf"/>
</dbReference>
<evidence type="ECO:0000256" key="6">
    <source>
        <dbReference type="SAM" id="SignalP"/>
    </source>
</evidence>
<keyword evidence="3" id="KW-1015">Disulfide bond</keyword>
<dbReference type="InterPro" id="IPR007110">
    <property type="entry name" value="Ig-like_dom"/>
</dbReference>
<evidence type="ECO:0000259" key="7">
    <source>
        <dbReference type="PROSITE" id="PS50835"/>
    </source>
</evidence>
<dbReference type="EMBL" id="HACG01002557">
    <property type="protein sequence ID" value="CEK49422.1"/>
    <property type="molecule type" value="Transcribed_RNA"/>
</dbReference>
<dbReference type="AlphaFoldDB" id="A0A0B6XZE8"/>
<dbReference type="SMART" id="SM00408">
    <property type="entry name" value="IGc2"/>
    <property type="match status" value="2"/>
</dbReference>
<dbReference type="SMART" id="SM00409">
    <property type="entry name" value="IG"/>
    <property type="match status" value="2"/>
</dbReference>
<gene>
    <name evidence="8" type="primary">ORF7680</name>
</gene>
<evidence type="ECO:0000256" key="1">
    <source>
        <dbReference type="ARBA" id="ARBA00004479"/>
    </source>
</evidence>